<dbReference type="Proteomes" id="UP000541109">
    <property type="component" value="Unassembled WGS sequence"/>
</dbReference>
<comment type="caution">
    <text evidence="1">The sequence shown here is derived from an EMBL/GenBank/DDBJ whole genome shotgun (WGS) entry which is preliminary data.</text>
</comment>
<accession>A0A839AC40</accession>
<sequence length="55" mass="5775">MMAARAATCAAILHFGDRQVLPAIAGVLETPAASRHILFNGVEYPSRMPLKGPGV</sequence>
<proteinExistence type="predicted"/>
<protein>
    <submittedName>
        <fullName evidence="1">Uncharacterized protein</fullName>
    </submittedName>
</protein>
<gene>
    <name evidence="1" type="ORF">H2509_07690</name>
</gene>
<keyword evidence="2" id="KW-1185">Reference proteome</keyword>
<evidence type="ECO:0000313" key="1">
    <source>
        <dbReference type="EMBL" id="MBA5777011.1"/>
    </source>
</evidence>
<name>A0A839AC40_9HYPH</name>
<dbReference type="AlphaFoldDB" id="A0A839AC40"/>
<organism evidence="1 2">
    <name type="scientific">Stappia albiluteola</name>
    <dbReference type="NCBI Taxonomy" id="2758565"/>
    <lineage>
        <taxon>Bacteria</taxon>
        <taxon>Pseudomonadati</taxon>
        <taxon>Pseudomonadota</taxon>
        <taxon>Alphaproteobacteria</taxon>
        <taxon>Hyphomicrobiales</taxon>
        <taxon>Stappiaceae</taxon>
        <taxon>Stappia</taxon>
    </lineage>
</organism>
<reference evidence="1 2" key="1">
    <citation type="submission" date="2020-07" db="EMBL/GenBank/DDBJ databases">
        <title>Stappia sp., F7233, whole genome shotgun sequencing project.</title>
        <authorList>
            <person name="Jiang S."/>
            <person name="Liu Z.W."/>
            <person name="Du Z.J."/>
        </authorList>
    </citation>
    <scope>NUCLEOTIDE SEQUENCE [LARGE SCALE GENOMIC DNA]</scope>
    <source>
        <strain evidence="1 2">F7233</strain>
    </source>
</reference>
<evidence type="ECO:0000313" key="2">
    <source>
        <dbReference type="Proteomes" id="UP000541109"/>
    </source>
</evidence>
<dbReference type="EMBL" id="JACFXV010000044">
    <property type="protein sequence ID" value="MBA5777011.1"/>
    <property type="molecule type" value="Genomic_DNA"/>
</dbReference>